<dbReference type="EMBL" id="KN746396">
    <property type="protein sequence ID" value="KIH51508.1"/>
    <property type="molecule type" value="Genomic_DNA"/>
</dbReference>
<dbReference type="Proteomes" id="UP000054047">
    <property type="component" value="Unassembled WGS sequence"/>
</dbReference>
<accession>A0A0C2C5E8</accession>
<sequence>MELWTAMIIRMNTTNVMIGIISHVITELALRWTVRYATVQPTRFLSVTNVWMRTNADEDSEVMRQFAHKCVKISRVV</sequence>
<organism evidence="1 2">
    <name type="scientific">Ancylostoma duodenale</name>
    <dbReference type="NCBI Taxonomy" id="51022"/>
    <lineage>
        <taxon>Eukaryota</taxon>
        <taxon>Metazoa</taxon>
        <taxon>Ecdysozoa</taxon>
        <taxon>Nematoda</taxon>
        <taxon>Chromadorea</taxon>
        <taxon>Rhabditida</taxon>
        <taxon>Rhabditina</taxon>
        <taxon>Rhabditomorpha</taxon>
        <taxon>Strongyloidea</taxon>
        <taxon>Ancylostomatidae</taxon>
        <taxon>Ancylostomatinae</taxon>
        <taxon>Ancylostoma</taxon>
    </lineage>
</organism>
<reference evidence="1 2" key="1">
    <citation type="submission" date="2013-12" db="EMBL/GenBank/DDBJ databases">
        <title>Draft genome of the parsitic nematode Ancylostoma duodenale.</title>
        <authorList>
            <person name="Mitreva M."/>
        </authorList>
    </citation>
    <scope>NUCLEOTIDE SEQUENCE [LARGE SCALE GENOMIC DNA]</scope>
    <source>
        <strain evidence="1 2">Zhejiang</strain>
    </source>
</reference>
<evidence type="ECO:0000313" key="1">
    <source>
        <dbReference type="EMBL" id="KIH51508.1"/>
    </source>
</evidence>
<evidence type="ECO:0000313" key="2">
    <source>
        <dbReference type="Proteomes" id="UP000054047"/>
    </source>
</evidence>
<name>A0A0C2C5E8_9BILA</name>
<proteinExistence type="predicted"/>
<gene>
    <name evidence="1" type="ORF">ANCDUO_18407</name>
</gene>
<protein>
    <submittedName>
        <fullName evidence="1">Uncharacterized protein</fullName>
    </submittedName>
</protein>
<dbReference type="AlphaFoldDB" id="A0A0C2C5E8"/>
<keyword evidence="2" id="KW-1185">Reference proteome</keyword>